<organism evidence="2 3">
    <name type="scientific">Streptomyces gelaticus</name>
    <dbReference type="NCBI Taxonomy" id="285446"/>
    <lineage>
        <taxon>Bacteria</taxon>
        <taxon>Bacillati</taxon>
        <taxon>Actinomycetota</taxon>
        <taxon>Actinomycetes</taxon>
        <taxon>Kitasatosporales</taxon>
        <taxon>Streptomycetaceae</taxon>
        <taxon>Streptomyces</taxon>
    </lineage>
</organism>
<sequence length="72" mass="7373">MPSGVDLSGLGDDGGPVVKGDGDGGGGGIHGEQEHANSLRLRRRGHGAPYGVPARPVPAATVTVHTRVRRKR</sequence>
<evidence type="ECO:0000313" key="2">
    <source>
        <dbReference type="EMBL" id="GGV84469.1"/>
    </source>
</evidence>
<proteinExistence type="predicted"/>
<evidence type="ECO:0000256" key="1">
    <source>
        <dbReference type="SAM" id="MobiDB-lite"/>
    </source>
</evidence>
<evidence type="ECO:0000313" key="3">
    <source>
        <dbReference type="Proteomes" id="UP000660675"/>
    </source>
</evidence>
<feature type="region of interest" description="Disordered" evidence="1">
    <location>
        <begin position="1"/>
        <end position="72"/>
    </location>
</feature>
<protein>
    <submittedName>
        <fullName evidence="2">Uncharacterized protein</fullName>
    </submittedName>
</protein>
<comment type="caution">
    <text evidence="2">The sequence shown here is derived from an EMBL/GenBank/DDBJ whole genome shotgun (WGS) entry which is preliminary data.</text>
</comment>
<gene>
    <name evidence="2" type="ORF">GCM10015535_29300</name>
</gene>
<keyword evidence="3" id="KW-1185">Reference proteome</keyword>
<name>A0ABQ2VYD6_9ACTN</name>
<reference evidence="3" key="1">
    <citation type="journal article" date="2019" name="Int. J. Syst. Evol. Microbiol.">
        <title>The Global Catalogue of Microorganisms (GCM) 10K type strain sequencing project: providing services to taxonomists for standard genome sequencing and annotation.</title>
        <authorList>
            <consortium name="The Broad Institute Genomics Platform"/>
            <consortium name="The Broad Institute Genome Sequencing Center for Infectious Disease"/>
            <person name="Wu L."/>
            <person name="Ma J."/>
        </authorList>
    </citation>
    <scope>NUCLEOTIDE SEQUENCE [LARGE SCALE GENOMIC DNA]</scope>
    <source>
        <strain evidence="3">JCM 4376</strain>
    </source>
</reference>
<dbReference type="EMBL" id="BMTF01000008">
    <property type="protein sequence ID" value="GGV84469.1"/>
    <property type="molecule type" value="Genomic_DNA"/>
</dbReference>
<feature type="compositionally biased region" description="Low complexity" evidence="1">
    <location>
        <begin position="1"/>
        <end position="19"/>
    </location>
</feature>
<dbReference type="Proteomes" id="UP000660675">
    <property type="component" value="Unassembled WGS sequence"/>
</dbReference>
<feature type="compositionally biased region" description="Low complexity" evidence="1">
    <location>
        <begin position="52"/>
        <end position="65"/>
    </location>
</feature>
<accession>A0ABQ2VYD6</accession>